<dbReference type="Proteomes" id="UP000288805">
    <property type="component" value="Unassembled WGS sequence"/>
</dbReference>
<dbReference type="GO" id="GO:0008270">
    <property type="term" value="F:zinc ion binding"/>
    <property type="evidence" value="ECO:0007669"/>
    <property type="project" value="UniProtKB-KW"/>
</dbReference>
<comment type="caution">
    <text evidence="4">The sequence shown here is derived from an EMBL/GenBank/DDBJ whole genome shotgun (WGS) entry which is preliminary data.</text>
</comment>
<dbReference type="EMBL" id="QGNW01000070">
    <property type="protein sequence ID" value="RVX02431.1"/>
    <property type="molecule type" value="Genomic_DNA"/>
</dbReference>
<organism evidence="4 5">
    <name type="scientific">Vitis vinifera</name>
    <name type="common">Grape</name>
    <dbReference type="NCBI Taxonomy" id="29760"/>
    <lineage>
        <taxon>Eukaryota</taxon>
        <taxon>Viridiplantae</taxon>
        <taxon>Streptophyta</taxon>
        <taxon>Embryophyta</taxon>
        <taxon>Tracheophyta</taxon>
        <taxon>Spermatophyta</taxon>
        <taxon>Magnoliopsida</taxon>
        <taxon>eudicotyledons</taxon>
        <taxon>Gunneridae</taxon>
        <taxon>Pentapetalae</taxon>
        <taxon>rosids</taxon>
        <taxon>Vitales</taxon>
        <taxon>Vitaceae</taxon>
        <taxon>Viteae</taxon>
        <taxon>Vitis</taxon>
    </lineage>
</organism>
<proteinExistence type="predicted"/>
<dbReference type="SUPFAM" id="SSF57756">
    <property type="entry name" value="Retrovirus zinc finger-like domains"/>
    <property type="match status" value="1"/>
</dbReference>
<evidence type="ECO:0000256" key="1">
    <source>
        <dbReference type="PROSITE-ProRule" id="PRU00047"/>
    </source>
</evidence>
<dbReference type="SUPFAM" id="SSF56672">
    <property type="entry name" value="DNA/RNA polymerases"/>
    <property type="match status" value="1"/>
</dbReference>
<sequence length="644" mass="71875">MHSKNLQCFCCKEYGHIAATCPKSFVLIARRRVTLSKNVVFAPRIVSPSISDFGYCPSCSNFCSHDSPSAVCSVPAPPAPDYCTPEWTRPSQYSILSHVLNSDLPSNKDRYSLSLECDSCKLGKSKTLPSLCMQVEHLTALILSIVMFGDLPRFRGEYLSTEFQAFLASKGIIHQRSCPFTPQQNGVTERKNRHLLDVSFSVAHPMSDPTTLQIQSVATPLTFTLTAALSNFDIPTCYSHATKHDCWRQAMQEEIASLEANHTWDIEPCPPTIVPLGCKWVYSVKVRSNGSLDRYKARLVALGNNQEYGVNYEETFAPVAKNDYCSYDSSSCCFHHPGIVSLSDFTFVQGKYVTSLFLRKSDMGIVVLLVYVDDIVITGSDSALLGQLKTHLSESFHMKDLGSLTYFLGLEVHHSPSGISLNQHKYASDLVATAGLQGATSVDTPMELNVKLRKEEVDLLVDPSLYRKLQVSQFLQTPSHLHLAVVRRIIRYVQGTSTRGLFFPAGNSTRLVAYSDADWAGCADTRRSITGWCVFLGDALISWTSKKQDRVSKSSTESEYRRCLLLVLKSFGFEITANPIYHERTKHIEVDCHSIREAFEARVITLPHISTDLQIADIFTKALPRHRHCLLSSKLMLVDQPTSI</sequence>
<keyword evidence="1" id="KW-0862">Zinc</keyword>
<feature type="domain" description="Integrase catalytic" evidence="3">
    <location>
        <begin position="76"/>
        <end position="243"/>
    </location>
</feature>
<feature type="domain" description="CCHC-type" evidence="2">
    <location>
        <begin position="8"/>
        <end position="23"/>
    </location>
</feature>
<dbReference type="GO" id="GO:0015074">
    <property type="term" value="P:DNA integration"/>
    <property type="evidence" value="ECO:0007669"/>
    <property type="project" value="InterPro"/>
</dbReference>
<dbReference type="GO" id="GO:0003676">
    <property type="term" value="F:nucleic acid binding"/>
    <property type="evidence" value="ECO:0007669"/>
    <property type="project" value="InterPro"/>
</dbReference>
<keyword evidence="1" id="KW-0479">Metal-binding</keyword>
<accession>A0A438J0E3</accession>
<dbReference type="PROSITE" id="PS50158">
    <property type="entry name" value="ZF_CCHC"/>
    <property type="match status" value="1"/>
</dbReference>
<evidence type="ECO:0000259" key="2">
    <source>
        <dbReference type="PROSITE" id="PS50158"/>
    </source>
</evidence>
<dbReference type="PROSITE" id="PS50994">
    <property type="entry name" value="INTEGRASE"/>
    <property type="match status" value="1"/>
</dbReference>
<dbReference type="InterPro" id="IPR036875">
    <property type="entry name" value="Znf_CCHC_sf"/>
</dbReference>
<evidence type="ECO:0000313" key="4">
    <source>
        <dbReference type="EMBL" id="RVX02431.1"/>
    </source>
</evidence>
<dbReference type="InterPro" id="IPR013103">
    <property type="entry name" value="RVT_2"/>
</dbReference>
<dbReference type="Pfam" id="PF07727">
    <property type="entry name" value="RVT_2"/>
    <property type="match status" value="2"/>
</dbReference>
<keyword evidence="1" id="KW-0863">Zinc-finger</keyword>
<name>A0A438J0E3_VITVI</name>
<dbReference type="Gene3D" id="3.30.420.10">
    <property type="entry name" value="Ribonuclease H-like superfamily/Ribonuclease H"/>
    <property type="match status" value="1"/>
</dbReference>
<dbReference type="InterPro" id="IPR012337">
    <property type="entry name" value="RNaseH-like_sf"/>
</dbReference>
<dbReference type="PANTHER" id="PTHR11439:SF497">
    <property type="entry name" value="CYSTEINE-RICH RLK (RECEPTOR-LIKE PROTEIN KINASE) 8"/>
    <property type="match status" value="1"/>
</dbReference>
<dbReference type="AlphaFoldDB" id="A0A438J0E3"/>
<dbReference type="PANTHER" id="PTHR11439">
    <property type="entry name" value="GAG-POL-RELATED RETROTRANSPOSON"/>
    <property type="match status" value="1"/>
</dbReference>
<dbReference type="InterPro" id="IPR036397">
    <property type="entry name" value="RNaseH_sf"/>
</dbReference>
<evidence type="ECO:0000313" key="5">
    <source>
        <dbReference type="Proteomes" id="UP000288805"/>
    </source>
</evidence>
<dbReference type="InterPro" id="IPR001584">
    <property type="entry name" value="Integrase_cat-core"/>
</dbReference>
<gene>
    <name evidence="4" type="primary">RE1_2169</name>
    <name evidence="4" type="ORF">CK203_031161</name>
</gene>
<dbReference type="InterPro" id="IPR001878">
    <property type="entry name" value="Znf_CCHC"/>
</dbReference>
<evidence type="ECO:0000259" key="3">
    <source>
        <dbReference type="PROSITE" id="PS50994"/>
    </source>
</evidence>
<dbReference type="SUPFAM" id="SSF53098">
    <property type="entry name" value="Ribonuclease H-like"/>
    <property type="match status" value="1"/>
</dbReference>
<dbReference type="CDD" id="cd09272">
    <property type="entry name" value="RNase_HI_RT_Ty1"/>
    <property type="match status" value="1"/>
</dbReference>
<reference evidence="4 5" key="1">
    <citation type="journal article" date="2018" name="PLoS Genet.">
        <title>Population sequencing reveals clonal diversity and ancestral inbreeding in the grapevine cultivar Chardonnay.</title>
        <authorList>
            <person name="Roach M.J."/>
            <person name="Johnson D.L."/>
            <person name="Bohlmann J."/>
            <person name="van Vuuren H.J."/>
            <person name="Jones S.J."/>
            <person name="Pretorius I.S."/>
            <person name="Schmidt S.A."/>
            <person name="Borneman A.R."/>
        </authorList>
    </citation>
    <scope>NUCLEOTIDE SEQUENCE [LARGE SCALE GENOMIC DNA]</scope>
    <source>
        <strain evidence="5">cv. Chardonnay</strain>
        <tissue evidence="4">Leaf</tissue>
    </source>
</reference>
<dbReference type="InterPro" id="IPR043502">
    <property type="entry name" value="DNA/RNA_pol_sf"/>
</dbReference>
<protein>
    <submittedName>
        <fullName evidence="4">Retrovirus-related Pol polyprotein from transposon RE1</fullName>
    </submittedName>
</protein>